<protein>
    <submittedName>
        <fullName evidence="1">Uncharacterized protein</fullName>
    </submittedName>
</protein>
<evidence type="ECO:0000313" key="2">
    <source>
        <dbReference type="Proteomes" id="UP000014216"/>
    </source>
</evidence>
<proteinExistence type="predicted"/>
<accession>S0G5K5</accession>
<gene>
    <name evidence="1" type="ORF">Dpo_4c03440</name>
</gene>
<comment type="caution">
    <text evidence="1">The sequence shown here is derived from an EMBL/GenBank/DDBJ whole genome shotgun (WGS) entry which is preliminary data.</text>
</comment>
<dbReference type="AlphaFoldDB" id="S0G5K5"/>
<dbReference type="OrthoDB" id="5469096at2"/>
<dbReference type="Proteomes" id="UP000014216">
    <property type="component" value="Unassembled WGS sequence"/>
</dbReference>
<keyword evidence="2" id="KW-1185">Reference proteome</keyword>
<name>S0G5K5_9BACT</name>
<sequence length="422" mass="46763">MRAISFRVEHQCPQCGAPIVLDEETRFFTCAFCRVQSCISSQGFPRYLFARSEKAAAHPEAPADADLLFVPYWRFKGLRYTCAPAGVSHRFLDISALALEGSFLGLPVSLGVRSQALPLKQITPKTAGRFLRPADRALVLDQAEQRSRRMSPPSDTGFTEHIGETLSLIYAPFYAQNGKLVDAILNRVVGPGADTGPGLADLPGCRPEKQTRFVPGICPACGWNLEGANDSLILICRNCSTLWKPGNQDLTKIQFRCARPKSRTDVMVPFWRIQARIFGLALSSMADLARLANLPRAVLPEWEHQEVFFWAPAFKVRPRIFLNLASRVTLGQPAPNMDRDIRENIHVPVTLPVTEAVQSIRITLAGLAKPRAERLPGLTHLEITPVRATLVFLAFEDQVHDYVHKRLKAGINKNALALAANL</sequence>
<dbReference type="EMBL" id="APJX01000004">
    <property type="protein sequence ID" value="EMS79792.1"/>
    <property type="molecule type" value="Genomic_DNA"/>
</dbReference>
<reference evidence="1 2" key="1">
    <citation type="journal article" date="2013" name="Genome Announc.">
        <title>Draft Genome Sequence of Desulfotignum phosphitoxidans DSM 13687 Strain FiPS-3.</title>
        <authorList>
            <person name="Poehlein A."/>
            <person name="Daniel R."/>
            <person name="Simeonova D.D."/>
        </authorList>
    </citation>
    <scope>NUCLEOTIDE SEQUENCE [LARGE SCALE GENOMIC DNA]</scope>
    <source>
        <strain evidence="1 2">DSM 13687</strain>
    </source>
</reference>
<evidence type="ECO:0000313" key="1">
    <source>
        <dbReference type="EMBL" id="EMS79792.1"/>
    </source>
</evidence>
<organism evidence="1 2">
    <name type="scientific">Desulfotignum phosphitoxidans DSM 13687</name>
    <dbReference type="NCBI Taxonomy" id="1286635"/>
    <lineage>
        <taxon>Bacteria</taxon>
        <taxon>Pseudomonadati</taxon>
        <taxon>Thermodesulfobacteriota</taxon>
        <taxon>Desulfobacteria</taxon>
        <taxon>Desulfobacterales</taxon>
        <taxon>Desulfobacteraceae</taxon>
        <taxon>Desulfotignum</taxon>
    </lineage>
</organism>
<dbReference type="RefSeq" id="WP_006966073.1">
    <property type="nucleotide sequence ID" value="NZ_APJX01000004.1"/>
</dbReference>